<dbReference type="InterPro" id="IPR032466">
    <property type="entry name" value="Metal_Hydrolase"/>
</dbReference>
<keyword evidence="2" id="KW-0378">Hydrolase</keyword>
<evidence type="ECO:0000313" key="3">
    <source>
        <dbReference type="Proteomes" id="UP000569914"/>
    </source>
</evidence>
<dbReference type="Proteomes" id="UP000569914">
    <property type="component" value="Unassembled WGS sequence"/>
</dbReference>
<evidence type="ECO:0000259" key="1">
    <source>
        <dbReference type="Pfam" id="PF07969"/>
    </source>
</evidence>
<dbReference type="PANTHER" id="PTHR11647">
    <property type="entry name" value="HYDRANTOINASE/DIHYDROPYRIMIDINASE FAMILY MEMBER"/>
    <property type="match status" value="1"/>
</dbReference>
<reference evidence="2 3" key="1">
    <citation type="submission" date="2020-07" db="EMBL/GenBank/DDBJ databases">
        <title>Sequencing the genomes of 1000 actinobacteria strains.</title>
        <authorList>
            <person name="Klenk H.-P."/>
        </authorList>
    </citation>
    <scope>NUCLEOTIDE SEQUENCE [LARGE SCALE GENOMIC DNA]</scope>
    <source>
        <strain evidence="2 3">DSM 22083</strain>
    </source>
</reference>
<organism evidence="2 3">
    <name type="scientific">Microlunatus parietis</name>
    <dbReference type="NCBI Taxonomy" id="682979"/>
    <lineage>
        <taxon>Bacteria</taxon>
        <taxon>Bacillati</taxon>
        <taxon>Actinomycetota</taxon>
        <taxon>Actinomycetes</taxon>
        <taxon>Propionibacteriales</taxon>
        <taxon>Propionibacteriaceae</taxon>
        <taxon>Microlunatus</taxon>
    </lineage>
</organism>
<feature type="domain" description="Amidohydrolase 3" evidence="1">
    <location>
        <begin position="47"/>
        <end position="504"/>
    </location>
</feature>
<dbReference type="GO" id="GO:0016812">
    <property type="term" value="F:hydrolase activity, acting on carbon-nitrogen (but not peptide) bonds, in cyclic amides"/>
    <property type="evidence" value="ECO:0007669"/>
    <property type="project" value="TreeGrafter"/>
</dbReference>
<gene>
    <name evidence="2" type="ORF">BKA15_005816</name>
</gene>
<protein>
    <submittedName>
        <fullName evidence="2">N-acyl-D-amino-acid deacylase</fullName>
        <ecNumber evidence="2">3.5.1.81</ecNumber>
    </submittedName>
</protein>
<dbReference type="EC" id="3.5.1.81" evidence="2"/>
<dbReference type="SUPFAM" id="SSF51556">
    <property type="entry name" value="Metallo-dependent hydrolases"/>
    <property type="match status" value="1"/>
</dbReference>
<dbReference type="GO" id="GO:0047420">
    <property type="term" value="F:N-acyl-D-amino-acid deacylase activity"/>
    <property type="evidence" value="ECO:0007669"/>
    <property type="project" value="UniProtKB-EC"/>
</dbReference>
<dbReference type="AlphaFoldDB" id="A0A7Y9ICU5"/>
<dbReference type="InterPro" id="IPR013108">
    <property type="entry name" value="Amidohydro_3"/>
</dbReference>
<comment type="caution">
    <text evidence="2">The sequence shown here is derived from an EMBL/GenBank/DDBJ whole genome shotgun (WGS) entry which is preliminary data.</text>
</comment>
<proteinExistence type="predicted"/>
<evidence type="ECO:0000313" key="2">
    <source>
        <dbReference type="EMBL" id="NYE74487.1"/>
    </source>
</evidence>
<dbReference type="Pfam" id="PF07969">
    <property type="entry name" value="Amidohydro_3"/>
    <property type="match status" value="1"/>
</dbReference>
<accession>A0A7Y9ICU5</accession>
<dbReference type="InterPro" id="IPR011059">
    <property type="entry name" value="Metal-dep_hydrolase_composite"/>
</dbReference>
<dbReference type="PANTHER" id="PTHR11647:SF1">
    <property type="entry name" value="COLLAPSIN RESPONSE MEDIATOR PROTEIN"/>
    <property type="match status" value="1"/>
</dbReference>
<keyword evidence="3" id="KW-1185">Reference proteome</keyword>
<dbReference type="Gene3D" id="2.30.40.10">
    <property type="entry name" value="Urease, subunit C, domain 1"/>
    <property type="match status" value="1"/>
</dbReference>
<dbReference type="EMBL" id="JACCBU010000001">
    <property type="protein sequence ID" value="NYE74487.1"/>
    <property type="molecule type" value="Genomic_DNA"/>
</dbReference>
<dbReference type="Gene3D" id="3.20.20.140">
    <property type="entry name" value="Metal-dependent hydrolases"/>
    <property type="match status" value="1"/>
</dbReference>
<dbReference type="GO" id="GO:0005829">
    <property type="term" value="C:cytosol"/>
    <property type="evidence" value="ECO:0007669"/>
    <property type="project" value="TreeGrafter"/>
</dbReference>
<dbReference type="InterPro" id="IPR050378">
    <property type="entry name" value="Metallo-dep_Hydrolases_sf"/>
</dbReference>
<dbReference type="InterPro" id="IPR023100">
    <property type="entry name" value="D-aminoacylase_insert_dom_sf"/>
</dbReference>
<dbReference type="RefSeq" id="WP_179756830.1">
    <property type="nucleotide sequence ID" value="NZ_JACCBU010000001.1"/>
</dbReference>
<name>A0A7Y9ICU5_9ACTN</name>
<dbReference type="Gene3D" id="3.30.1490.130">
    <property type="entry name" value="D-aminoacylase. Domain 3"/>
    <property type="match status" value="1"/>
</dbReference>
<dbReference type="SUPFAM" id="SSF51338">
    <property type="entry name" value="Composite domain of metallo-dependent hydrolases"/>
    <property type="match status" value="1"/>
</dbReference>
<sequence>MILDGVVVGGSVVDGTGAVRRRADLGWRDGRIVAVGDLGGAAAEERIDADGLVVAPGFVDLHGHSDLSILDHPAGTSKIRQGVTTEVAGNCGLAVAPVAADAVAGVRGLLGIVELPEVPWSWSSVGDYLALVERSRPNLRIALLAGHLAIRASVVGLDQRPPDSDELAAMGGLVQQALDEGAVGLSLGLMYPPSAYASVEELTALAEVVARNNAVLTVHLRDYGAGLLDAVREALTVAERSGCRLQISHLTVAGRRNWGSVPAALAEIDAAAEAGVDVAVDCYPYLAGSTNLSQLAPRWAMDGGQDGLHARLAEPELRTKIIGQMSDPAVGWDEILLGLMPGRPELAGRTVADLAAETGQPPAAAAVELLAVADPSIIAFGRSEADLRAVMTHRLSMIGSDGLAVDPERRDRGLPHPRYFGAYPGLFQRYVREESLLSVEDAVRRCTSAPALRAGLADRGRLEPGLLADLVIFDPATITERSTYLDPWAAPEGIARVVVGGRTVAVEGAVEPVGPS</sequence>